<dbReference type="PROSITE" id="PS50928">
    <property type="entry name" value="ABC_TM1"/>
    <property type="match status" value="1"/>
</dbReference>
<evidence type="ECO:0000256" key="3">
    <source>
        <dbReference type="ARBA" id="ARBA00022475"/>
    </source>
</evidence>
<protein>
    <submittedName>
        <fullName evidence="9">Trehalose transport system permease protein SugA</fullName>
    </submittedName>
</protein>
<evidence type="ECO:0000313" key="10">
    <source>
        <dbReference type="Proteomes" id="UP000594463"/>
    </source>
</evidence>
<keyword evidence="10" id="KW-1185">Reference proteome</keyword>
<keyword evidence="4 7" id="KW-0812">Transmembrane</keyword>
<dbReference type="AlphaFoldDB" id="A0A7T1AN68"/>
<keyword evidence="3" id="KW-1003">Cell membrane</keyword>
<evidence type="ECO:0000256" key="5">
    <source>
        <dbReference type="ARBA" id="ARBA00022989"/>
    </source>
</evidence>
<dbReference type="Gene3D" id="1.10.3720.10">
    <property type="entry name" value="MetI-like"/>
    <property type="match status" value="1"/>
</dbReference>
<proteinExistence type="inferred from homology"/>
<dbReference type="GO" id="GO:0005886">
    <property type="term" value="C:plasma membrane"/>
    <property type="evidence" value="ECO:0007669"/>
    <property type="project" value="UniProtKB-SubCell"/>
</dbReference>
<evidence type="ECO:0000256" key="4">
    <source>
        <dbReference type="ARBA" id="ARBA00022692"/>
    </source>
</evidence>
<dbReference type="InterPro" id="IPR000515">
    <property type="entry name" value="MetI-like"/>
</dbReference>
<keyword evidence="6 7" id="KW-0472">Membrane</keyword>
<comment type="subcellular location">
    <subcellularLocation>
        <location evidence="1 7">Cell membrane</location>
        <topology evidence="1 7">Multi-pass membrane protein</topology>
    </subcellularLocation>
</comment>
<dbReference type="PANTHER" id="PTHR43005:SF1">
    <property type="entry name" value="SPERMIDINE_PUTRESCINE TRANSPORT SYSTEM PERMEASE PROTEIN"/>
    <property type="match status" value="1"/>
</dbReference>
<evidence type="ECO:0000256" key="1">
    <source>
        <dbReference type="ARBA" id="ARBA00004651"/>
    </source>
</evidence>
<evidence type="ECO:0000256" key="6">
    <source>
        <dbReference type="ARBA" id="ARBA00023136"/>
    </source>
</evidence>
<name>A0A7T1AN68_ATRLM</name>
<keyword evidence="5 7" id="KW-1133">Transmembrane helix</keyword>
<feature type="transmembrane region" description="Helical" evidence="7">
    <location>
        <begin position="77"/>
        <end position="98"/>
    </location>
</feature>
<feature type="transmembrane region" description="Helical" evidence="7">
    <location>
        <begin position="205"/>
        <end position="224"/>
    </location>
</feature>
<evidence type="ECO:0000259" key="8">
    <source>
        <dbReference type="PROSITE" id="PS50928"/>
    </source>
</evidence>
<dbReference type="EMBL" id="CP065383">
    <property type="protein sequence ID" value="QPM68983.1"/>
    <property type="molecule type" value="Genomic_DNA"/>
</dbReference>
<evidence type="ECO:0000256" key="7">
    <source>
        <dbReference type="RuleBase" id="RU363032"/>
    </source>
</evidence>
<feature type="transmembrane region" description="Helical" evidence="7">
    <location>
        <begin position="265"/>
        <end position="287"/>
    </location>
</feature>
<sequence length="297" mass="33796">MAFSIKTQKKLFPYLLLLPTLILLICIVIYPLIYSVNLSFHSYDLKKFTQGMQFVGFQNFLDAIKDTQFLKALKVTFLFMLIAIPAEFILGLAIALLLNKDVRGSKTIRTLVVIPMMVTPIIVGLQWRFLFNFDMGLINQILRLLQISPGINILGNYKYALFGVAIADIWQWTPFVILLCYSGLRSLPVEPFEAITIDGATSWQTFKYLTLPLLKPIIVITVLLRTMDAFRIYDMIYTLTFGGPGSSTETASFYVYRVSFKLFQMGYGAALSYILLIITIIIANLFVKSLKQVWEGQ</sequence>
<evidence type="ECO:0000313" key="9">
    <source>
        <dbReference type="EMBL" id="QPM68983.1"/>
    </source>
</evidence>
<dbReference type="SUPFAM" id="SSF160964">
    <property type="entry name" value="MalF N-terminal region-like"/>
    <property type="match status" value="1"/>
</dbReference>
<evidence type="ECO:0000256" key="2">
    <source>
        <dbReference type="ARBA" id="ARBA00022448"/>
    </source>
</evidence>
<accession>A0A7T1AN68</accession>
<feature type="transmembrane region" description="Helical" evidence="7">
    <location>
        <begin position="159"/>
        <end position="184"/>
    </location>
</feature>
<dbReference type="Pfam" id="PF00528">
    <property type="entry name" value="BPD_transp_1"/>
    <property type="match status" value="1"/>
</dbReference>
<reference evidence="9 10" key="1">
    <citation type="journal article" date="2021" name="Nat. Commun.">
        <title>Isolation of a member of the candidate phylum Atribacteria reveals a unique cell membrane structure.</title>
        <authorList>
            <person name="Taiki K."/>
            <person name="Nobu M.K."/>
            <person name="Kusada H."/>
            <person name="Meng X.-Y."/>
            <person name="Hosoki N."/>
            <person name="Uematsu K."/>
            <person name="Yoshioka H."/>
            <person name="Kamagata Y."/>
            <person name="Tamaki H."/>
        </authorList>
    </citation>
    <scope>NUCLEOTIDE SEQUENCE [LARGE SCALE GENOMIC DNA]</scope>
    <source>
        <strain evidence="9 10">RT761</strain>
    </source>
</reference>
<feature type="transmembrane region" description="Helical" evidence="7">
    <location>
        <begin position="12"/>
        <end position="33"/>
    </location>
</feature>
<organism evidence="9 10">
    <name type="scientific">Atribacter laminatus</name>
    <dbReference type="NCBI Taxonomy" id="2847778"/>
    <lineage>
        <taxon>Bacteria</taxon>
        <taxon>Pseudomonadati</taxon>
        <taxon>Atribacterota</taxon>
        <taxon>Atribacteria</taxon>
        <taxon>Atribacterales</taxon>
        <taxon>Atribacteraceae</taxon>
        <taxon>Atribacter</taxon>
    </lineage>
</organism>
<dbReference type="GO" id="GO:0055085">
    <property type="term" value="P:transmembrane transport"/>
    <property type="evidence" value="ECO:0007669"/>
    <property type="project" value="InterPro"/>
</dbReference>
<gene>
    <name evidence="9" type="primary">sugA_17</name>
    <name evidence="9" type="ORF">RT761_02211</name>
</gene>
<dbReference type="PANTHER" id="PTHR43005">
    <property type="entry name" value="BLR7065 PROTEIN"/>
    <property type="match status" value="1"/>
</dbReference>
<feature type="domain" description="ABC transmembrane type-1" evidence="8">
    <location>
        <begin position="73"/>
        <end position="286"/>
    </location>
</feature>
<dbReference type="InterPro" id="IPR035906">
    <property type="entry name" value="MetI-like_sf"/>
</dbReference>
<dbReference type="Proteomes" id="UP000594463">
    <property type="component" value="Chromosome"/>
</dbReference>
<dbReference type="CDD" id="cd06261">
    <property type="entry name" value="TM_PBP2"/>
    <property type="match status" value="1"/>
</dbReference>
<keyword evidence="2 7" id="KW-0813">Transport</keyword>
<feature type="transmembrane region" description="Helical" evidence="7">
    <location>
        <begin position="110"/>
        <end position="129"/>
    </location>
</feature>
<dbReference type="RefSeq" id="WP_218111473.1">
    <property type="nucleotide sequence ID" value="NZ_CP065383.1"/>
</dbReference>
<comment type="similarity">
    <text evidence="7">Belongs to the binding-protein-dependent transport system permease family.</text>
</comment>
<dbReference type="KEGG" id="alam:RT761_02211"/>
<dbReference type="SUPFAM" id="SSF161098">
    <property type="entry name" value="MetI-like"/>
    <property type="match status" value="1"/>
</dbReference>